<comment type="cofactor">
    <cofactor evidence="1">
        <name>[4Fe-4S] cluster</name>
        <dbReference type="ChEBI" id="CHEBI:49883"/>
    </cofactor>
</comment>
<dbReference type="PROSITE" id="PS51379">
    <property type="entry name" value="4FE4S_FER_2"/>
    <property type="match status" value="2"/>
</dbReference>
<dbReference type="SFLD" id="SFLDF00392">
    <property type="entry name" value="YjjI_activase"/>
    <property type="match status" value="1"/>
</dbReference>
<dbReference type="GO" id="GO:0046872">
    <property type="term" value="F:metal ion binding"/>
    <property type="evidence" value="ECO:0007669"/>
    <property type="project" value="UniProtKB-KW"/>
</dbReference>
<sequence>MNNRCALVSKIIAFSCVDGPGSRLALFLQGCNLRCKNCHNPWTMGRCNDCGECVSQCPHHALSVDGGKVVWRSDICEQCDTCLKMCPQQATPMAQTMSVDDVLRHIRKASLFIEGITVSGGEATTQLPFIVALFTAIKADPQLQRLTCLVDSNGQLSETGWQKLLPVCDGVMLDLKAWKSECHHRLTGRDNTHIKHSIRFLAAQGKLAELRLLVIPGQVDYAAHIDSLAAFITSLGEVPVRLNAFHAHGVYGEAKAWLARRDAARGGLARRDAARGGTAGRRIARAWGGEADFAGAIFVSVACQMAAAMPSEPKQDNGIAIQRIGYHLCGLRT</sequence>
<reference evidence="11 12" key="1">
    <citation type="journal article" date="2011" name="BMC Genomics">
        <title>Genome sequencing reveals diversification of virulence factor content and possible host adaptation in distinct subpopulations of Salmonella enterica.</title>
        <authorList>
            <person name="den Bakker H.C."/>
            <person name="Moreno Switt A.I."/>
            <person name="Govoni G."/>
            <person name="Cummings C.A."/>
            <person name="Ranieri M.L."/>
            <person name="Degoricija L."/>
            <person name="Hoelzer K."/>
            <person name="Rodriguez-Rivera L.D."/>
            <person name="Brown S."/>
            <person name="Bolchacova E."/>
            <person name="Furtado M.R."/>
            <person name="Wiedmann M."/>
        </authorList>
    </citation>
    <scope>NUCLEOTIDE SEQUENCE [LARGE SCALE GENOMIC DNA]</scope>
    <source>
        <strain evidence="11 12">A4-543</strain>
    </source>
</reference>
<dbReference type="GO" id="GO:0051539">
    <property type="term" value="F:4 iron, 4 sulfur cluster binding"/>
    <property type="evidence" value="ECO:0007669"/>
    <property type="project" value="UniProtKB-KW"/>
</dbReference>
<dbReference type="PANTHER" id="PTHR30352">
    <property type="entry name" value="PYRUVATE FORMATE-LYASE-ACTIVATING ENZYME"/>
    <property type="match status" value="1"/>
</dbReference>
<evidence type="ECO:0000259" key="9">
    <source>
        <dbReference type="PROSITE" id="PS51379"/>
    </source>
</evidence>
<keyword evidence="8" id="KW-0411">Iron-sulfur</keyword>
<evidence type="ECO:0000313" key="11">
    <source>
        <dbReference type="EMBL" id="EHC95558.1"/>
    </source>
</evidence>
<evidence type="ECO:0000256" key="5">
    <source>
        <dbReference type="ARBA" id="ARBA00022723"/>
    </source>
</evidence>
<dbReference type="Pfam" id="PF00037">
    <property type="entry name" value="Fer4"/>
    <property type="match status" value="1"/>
</dbReference>
<gene>
    <name evidence="11" type="ORF">LTSESEN_0003</name>
</gene>
<dbReference type="InterPro" id="IPR013785">
    <property type="entry name" value="Aldolase_TIM"/>
</dbReference>
<dbReference type="InterPro" id="IPR040074">
    <property type="entry name" value="BssD/PflA/YjjW"/>
</dbReference>
<keyword evidence="11" id="KW-0670">Pyruvate</keyword>
<dbReference type="InterPro" id="IPR017896">
    <property type="entry name" value="4Fe4S_Fe-S-bd"/>
</dbReference>
<evidence type="ECO:0000259" key="10">
    <source>
        <dbReference type="PROSITE" id="PS51918"/>
    </source>
</evidence>
<dbReference type="GO" id="GO:0016491">
    <property type="term" value="F:oxidoreductase activity"/>
    <property type="evidence" value="ECO:0007669"/>
    <property type="project" value="UniProtKB-KW"/>
</dbReference>
<dbReference type="CDD" id="cd01335">
    <property type="entry name" value="Radical_SAM"/>
    <property type="match status" value="1"/>
</dbReference>
<feature type="domain" description="4Fe-4S ferredoxin-type" evidence="9">
    <location>
        <begin position="68"/>
        <end position="96"/>
    </location>
</feature>
<dbReference type="InterPro" id="IPR023912">
    <property type="entry name" value="YjjW_bact"/>
</dbReference>
<organism evidence="11 12">
    <name type="scientific">Salmonella enterica subsp. enterica serovar Senftenberg str. A4-543</name>
    <dbReference type="NCBI Taxonomy" id="913082"/>
    <lineage>
        <taxon>Bacteria</taxon>
        <taxon>Pseudomonadati</taxon>
        <taxon>Pseudomonadota</taxon>
        <taxon>Gammaproteobacteria</taxon>
        <taxon>Enterobacterales</taxon>
        <taxon>Enterobacteriaceae</taxon>
        <taxon>Salmonella</taxon>
    </lineage>
</organism>
<dbReference type="SFLD" id="SFLDG01066">
    <property type="entry name" value="organic_radical-activating_enz"/>
    <property type="match status" value="1"/>
</dbReference>
<keyword evidence="3" id="KW-0004">4Fe-4S</keyword>
<feature type="domain" description="Radical SAM core" evidence="10">
    <location>
        <begin position="17"/>
        <end position="290"/>
    </location>
</feature>
<dbReference type="InterPro" id="IPR007197">
    <property type="entry name" value="rSAM"/>
</dbReference>
<dbReference type="Gene3D" id="3.30.70.20">
    <property type="match status" value="1"/>
</dbReference>
<dbReference type="InterPro" id="IPR001989">
    <property type="entry name" value="Radical_activat_CS"/>
</dbReference>
<dbReference type="Gene3D" id="3.20.20.70">
    <property type="entry name" value="Aldolase class I"/>
    <property type="match status" value="1"/>
</dbReference>
<dbReference type="NCBIfam" id="TIGR04041">
    <property type="entry name" value="activase_YjjW"/>
    <property type="match status" value="1"/>
</dbReference>
<dbReference type="SFLD" id="SFLDG01118">
    <property type="entry name" value="activating_enzymes__group_2"/>
    <property type="match status" value="1"/>
</dbReference>
<evidence type="ECO:0000256" key="3">
    <source>
        <dbReference type="ARBA" id="ARBA00022485"/>
    </source>
</evidence>
<evidence type="ECO:0000256" key="7">
    <source>
        <dbReference type="ARBA" id="ARBA00023004"/>
    </source>
</evidence>
<dbReference type="SUPFAM" id="SSF102114">
    <property type="entry name" value="Radical SAM enzymes"/>
    <property type="match status" value="1"/>
</dbReference>
<dbReference type="AlphaFoldDB" id="G5QTW0"/>
<dbReference type="Pfam" id="PF04055">
    <property type="entry name" value="Radical_SAM"/>
    <property type="match status" value="1"/>
</dbReference>
<keyword evidence="7" id="KW-0408">Iron</keyword>
<evidence type="ECO:0000256" key="8">
    <source>
        <dbReference type="ARBA" id="ARBA00023014"/>
    </source>
</evidence>
<dbReference type="InterPro" id="IPR034457">
    <property type="entry name" value="Organic_radical-activating"/>
</dbReference>
<comment type="caution">
    <text evidence="11">The sequence shown here is derived from an EMBL/GenBank/DDBJ whole genome shotgun (WGS) entry which is preliminary data.</text>
</comment>
<evidence type="ECO:0000256" key="1">
    <source>
        <dbReference type="ARBA" id="ARBA00001966"/>
    </source>
</evidence>
<dbReference type="PROSITE" id="PS51918">
    <property type="entry name" value="RADICAL_SAM"/>
    <property type="match status" value="1"/>
</dbReference>
<evidence type="ECO:0000313" key="12">
    <source>
        <dbReference type="Proteomes" id="UP000005065"/>
    </source>
</evidence>
<keyword evidence="6" id="KW-0560">Oxidoreductase</keyword>
<evidence type="ECO:0000256" key="6">
    <source>
        <dbReference type="ARBA" id="ARBA00023002"/>
    </source>
</evidence>
<dbReference type="InterPro" id="IPR058240">
    <property type="entry name" value="rSAM_sf"/>
</dbReference>
<protein>
    <submittedName>
        <fullName evidence="11">Pyruvate formate-lyase 2 activating enzyme</fullName>
    </submittedName>
</protein>
<name>G5QTW0_SALSE</name>
<accession>G5QTW0</accession>
<dbReference type="EMBL" id="AFCU01000003">
    <property type="protein sequence ID" value="EHC95558.1"/>
    <property type="molecule type" value="Genomic_DNA"/>
</dbReference>
<evidence type="ECO:0000256" key="2">
    <source>
        <dbReference type="ARBA" id="ARBA00009777"/>
    </source>
</evidence>
<dbReference type="InterPro" id="IPR017900">
    <property type="entry name" value="4Fe4S_Fe_S_CS"/>
</dbReference>
<keyword evidence="4" id="KW-0949">S-adenosyl-L-methionine</keyword>
<dbReference type="SFLD" id="SFLDS00029">
    <property type="entry name" value="Radical_SAM"/>
    <property type="match status" value="1"/>
</dbReference>
<dbReference type="GO" id="GO:0016829">
    <property type="term" value="F:lyase activity"/>
    <property type="evidence" value="ECO:0007669"/>
    <property type="project" value="UniProtKB-KW"/>
</dbReference>
<feature type="domain" description="4Fe-4S ferredoxin-type" evidence="9">
    <location>
        <begin position="38"/>
        <end position="67"/>
    </location>
</feature>
<dbReference type="PANTHER" id="PTHR30352:SF13">
    <property type="entry name" value="GLYCYL-RADICAL ENZYME ACTIVATING ENZYME YJJW-RELATED"/>
    <property type="match status" value="1"/>
</dbReference>
<comment type="similarity">
    <text evidence="2">Belongs to the organic radical-activating enzymes family.</text>
</comment>
<dbReference type="BioCyc" id="SENT913082:G120J-3729-MONOMER"/>
<dbReference type="Proteomes" id="UP000005065">
    <property type="component" value="Unassembled WGS sequence"/>
</dbReference>
<evidence type="ECO:0000256" key="4">
    <source>
        <dbReference type="ARBA" id="ARBA00022691"/>
    </source>
</evidence>
<dbReference type="SUPFAM" id="SSF54862">
    <property type="entry name" value="4Fe-4S ferredoxins"/>
    <property type="match status" value="1"/>
</dbReference>
<keyword evidence="5" id="KW-0479">Metal-binding</keyword>
<proteinExistence type="inferred from homology"/>
<dbReference type="PROSITE" id="PS00198">
    <property type="entry name" value="4FE4S_FER_1"/>
    <property type="match status" value="2"/>
</dbReference>
<keyword evidence="11" id="KW-0456">Lyase</keyword>
<dbReference type="PROSITE" id="PS01087">
    <property type="entry name" value="RADICAL_ACTIVATING"/>
    <property type="match status" value="1"/>
</dbReference>